<gene>
    <name evidence="3" type="ORF">LJ725_28130</name>
</gene>
<evidence type="ECO:0000259" key="2">
    <source>
        <dbReference type="Pfam" id="PF12172"/>
    </source>
</evidence>
<dbReference type="RefSeq" id="WP_082752399.1">
    <property type="nucleotide sequence ID" value="NZ_JAJISD010000019.1"/>
</dbReference>
<dbReference type="Gene3D" id="6.10.30.10">
    <property type="match status" value="1"/>
</dbReference>
<dbReference type="InterPro" id="IPR002878">
    <property type="entry name" value="ChsH2_C"/>
</dbReference>
<dbReference type="Proteomes" id="UP001198862">
    <property type="component" value="Unassembled WGS sequence"/>
</dbReference>
<feature type="domain" description="ChsH2 rubredoxin-like zinc ribbon" evidence="2">
    <location>
        <begin position="26"/>
        <end position="61"/>
    </location>
</feature>
<dbReference type="Pfam" id="PF01796">
    <property type="entry name" value="OB_ChsH2_C"/>
    <property type="match status" value="1"/>
</dbReference>
<dbReference type="InterPro" id="IPR022002">
    <property type="entry name" value="ChsH2_Znr"/>
</dbReference>
<proteinExistence type="predicted"/>
<feature type="domain" description="ChsH2 C-terminal OB-fold" evidence="1">
    <location>
        <begin position="63"/>
        <end position="130"/>
    </location>
</feature>
<dbReference type="InterPro" id="IPR012340">
    <property type="entry name" value="NA-bd_OB-fold"/>
</dbReference>
<comment type="caution">
    <text evidence="3">The sequence shown here is derived from an EMBL/GenBank/DDBJ whole genome shotgun (WGS) entry which is preliminary data.</text>
</comment>
<evidence type="ECO:0000313" key="3">
    <source>
        <dbReference type="EMBL" id="MCC8432858.1"/>
    </source>
</evidence>
<organism evidence="3 4">
    <name type="scientific">Reyranella aquatilis</name>
    <dbReference type="NCBI Taxonomy" id="2035356"/>
    <lineage>
        <taxon>Bacteria</taxon>
        <taxon>Pseudomonadati</taxon>
        <taxon>Pseudomonadota</taxon>
        <taxon>Alphaproteobacteria</taxon>
        <taxon>Hyphomicrobiales</taxon>
        <taxon>Reyranellaceae</taxon>
        <taxon>Reyranella</taxon>
    </lineage>
</organism>
<keyword evidence="4" id="KW-1185">Reference proteome</keyword>
<accession>A0ABS8L4Q1</accession>
<dbReference type="PANTHER" id="PTHR34075">
    <property type="entry name" value="BLR3430 PROTEIN"/>
    <property type="match status" value="1"/>
</dbReference>
<dbReference type="EMBL" id="JAJISD010000019">
    <property type="protein sequence ID" value="MCC8432858.1"/>
    <property type="molecule type" value="Genomic_DNA"/>
</dbReference>
<evidence type="ECO:0000259" key="1">
    <source>
        <dbReference type="Pfam" id="PF01796"/>
    </source>
</evidence>
<reference evidence="3 4" key="1">
    <citation type="submission" date="2021-11" db="EMBL/GenBank/DDBJ databases">
        <authorList>
            <person name="Lee D.-H."/>
            <person name="Kim S.-B."/>
        </authorList>
    </citation>
    <scope>NUCLEOTIDE SEQUENCE [LARGE SCALE GENOMIC DNA]</scope>
    <source>
        <strain evidence="3 4">KCTC 52223</strain>
    </source>
</reference>
<protein>
    <submittedName>
        <fullName evidence="3">OB-fold domain-containing protein</fullName>
    </submittedName>
</protein>
<dbReference type="SUPFAM" id="SSF50249">
    <property type="entry name" value="Nucleic acid-binding proteins"/>
    <property type="match status" value="1"/>
</dbReference>
<name>A0ABS8L4Q1_9HYPH</name>
<evidence type="ECO:0000313" key="4">
    <source>
        <dbReference type="Proteomes" id="UP001198862"/>
    </source>
</evidence>
<dbReference type="Pfam" id="PF12172">
    <property type="entry name" value="zf-ChsH2"/>
    <property type="match status" value="1"/>
</dbReference>
<sequence length="150" mass="16928">MTTATYLRPGLPSPVAENDGLDAPYWEGARRGELMVQRCKPCGNWQWGPEWICHKCLSFDVGWQKVEGRGRIYSWERPWHPVHPALKDQGPYIVVLVELPHAAGIRMLGNLVGDPRQEVRIGAEVEAVFEPHNDAKPPFTLVHWKIIGSG</sequence>
<dbReference type="InterPro" id="IPR052513">
    <property type="entry name" value="Thioester_dehydratase-like"/>
</dbReference>
<dbReference type="PANTHER" id="PTHR34075:SF5">
    <property type="entry name" value="BLR3430 PROTEIN"/>
    <property type="match status" value="1"/>
</dbReference>